<accession>A0A919MQ27</accession>
<feature type="transmembrane region" description="Helical" evidence="5">
    <location>
        <begin position="132"/>
        <end position="149"/>
    </location>
</feature>
<evidence type="ECO:0000256" key="1">
    <source>
        <dbReference type="ARBA" id="ARBA00004141"/>
    </source>
</evidence>
<proteinExistence type="predicted"/>
<dbReference type="Proteomes" id="UP000647172">
    <property type="component" value="Unassembled WGS sequence"/>
</dbReference>
<feature type="transmembrane region" description="Helical" evidence="5">
    <location>
        <begin position="28"/>
        <end position="48"/>
    </location>
</feature>
<dbReference type="AlphaFoldDB" id="A0A919MQ27"/>
<reference evidence="6" key="1">
    <citation type="submission" date="2021-01" db="EMBL/GenBank/DDBJ databases">
        <title>Whole genome shotgun sequence of Actinoplanes nipponensis NBRC 14063.</title>
        <authorList>
            <person name="Komaki H."/>
            <person name="Tamura T."/>
        </authorList>
    </citation>
    <scope>NUCLEOTIDE SEQUENCE</scope>
    <source>
        <strain evidence="6">NBRC 14063</strain>
    </source>
</reference>
<evidence type="ECO:0000256" key="5">
    <source>
        <dbReference type="SAM" id="Phobius"/>
    </source>
</evidence>
<evidence type="ECO:0008006" key="8">
    <source>
        <dbReference type="Google" id="ProtNLM"/>
    </source>
</evidence>
<dbReference type="GO" id="GO:0016020">
    <property type="term" value="C:membrane"/>
    <property type="evidence" value="ECO:0007669"/>
    <property type="project" value="UniProtKB-SubCell"/>
</dbReference>
<dbReference type="PANTHER" id="PTHR36974:SF1">
    <property type="entry name" value="DOXX FAMILY MEMBRANE PROTEIN"/>
    <property type="match status" value="1"/>
</dbReference>
<gene>
    <name evidence="6" type="ORF">Ani05nite_36520</name>
</gene>
<dbReference type="InterPro" id="IPR032808">
    <property type="entry name" value="DoxX"/>
</dbReference>
<evidence type="ECO:0000313" key="7">
    <source>
        <dbReference type="Proteomes" id="UP000647172"/>
    </source>
</evidence>
<evidence type="ECO:0000256" key="2">
    <source>
        <dbReference type="ARBA" id="ARBA00022692"/>
    </source>
</evidence>
<dbReference type="PANTHER" id="PTHR36974">
    <property type="entry name" value="MEMBRANE PROTEIN-RELATED"/>
    <property type="match status" value="1"/>
</dbReference>
<keyword evidence="4 5" id="KW-0472">Membrane</keyword>
<evidence type="ECO:0000256" key="3">
    <source>
        <dbReference type="ARBA" id="ARBA00022989"/>
    </source>
</evidence>
<dbReference type="Pfam" id="PF07681">
    <property type="entry name" value="DoxX"/>
    <property type="match status" value="1"/>
</dbReference>
<keyword evidence="3 5" id="KW-1133">Transmembrane helix</keyword>
<feature type="transmembrane region" description="Helical" evidence="5">
    <location>
        <begin position="93"/>
        <end position="112"/>
    </location>
</feature>
<evidence type="ECO:0000313" key="6">
    <source>
        <dbReference type="EMBL" id="GIE50118.1"/>
    </source>
</evidence>
<keyword evidence="2 5" id="KW-0812">Transmembrane</keyword>
<sequence>MAPLVTLLAGTVLARLLGLLGVDALDGWLPALRVGLALMFLLTGLAHFGLGRRADLVAMVPPRLPRPELLVTLTGGLELAGAAGLLLPPTYRLAAGCLALLMLAMFPANVYAARHHVDLGGKPATPLPLRTALQVVFVAAALTVAFSGAG</sequence>
<name>A0A919MQ27_9ACTN</name>
<organism evidence="6 7">
    <name type="scientific">Actinoplanes nipponensis</name>
    <dbReference type="NCBI Taxonomy" id="135950"/>
    <lineage>
        <taxon>Bacteria</taxon>
        <taxon>Bacillati</taxon>
        <taxon>Actinomycetota</taxon>
        <taxon>Actinomycetes</taxon>
        <taxon>Micromonosporales</taxon>
        <taxon>Micromonosporaceae</taxon>
        <taxon>Actinoplanes</taxon>
    </lineage>
</organism>
<protein>
    <recommendedName>
        <fullName evidence="8">DoxX family membrane protein</fullName>
    </recommendedName>
</protein>
<keyword evidence="7" id="KW-1185">Reference proteome</keyword>
<comment type="caution">
    <text evidence="6">The sequence shown here is derived from an EMBL/GenBank/DDBJ whole genome shotgun (WGS) entry which is preliminary data.</text>
</comment>
<comment type="subcellular location">
    <subcellularLocation>
        <location evidence="1">Membrane</location>
        <topology evidence="1">Multi-pass membrane protein</topology>
    </subcellularLocation>
</comment>
<evidence type="ECO:0000256" key="4">
    <source>
        <dbReference type="ARBA" id="ARBA00023136"/>
    </source>
</evidence>
<dbReference type="EMBL" id="BOMQ01000045">
    <property type="protein sequence ID" value="GIE50118.1"/>
    <property type="molecule type" value="Genomic_DNA"/>
</dbReference>
<dbReference type="RefSeq" id="WP_203769774.1">
    <property type="nucleotide sequence ID" value="NZ_BAAAYJ010000007.1"/>
</dbReference>